<gene>
    <name evidence="2" type="ORF">M9Y10_038884</name>
</gene>
<accession>A0ABR2K9M1</accession>
<sequence length="563" mass="64872">MMWKPKHVPPKGLEPKNMVSETPDLYISLISNPKPKPKIIAEFLDRDLRFQLNHFEDECRSFKFCFHNNDYSRGEVIISIFVDFFKSRLEQFKTYDIDVTFFINTFKEFDTIGIFREIIQLQEPPLFDPSLYFLNILVRCDERFGQFVADYNVLSSIINTLMNFEGNERRVIKNLINLLLAIIPYHRSLDPLYVDFTDNFSGINSKIDDFSLYDDVKQRIVCTLAFYSDPLPDFYPEFLGVVINDMSHTSLKYAFLTCASIMRKSPEFLIILIELDVITKLFEFRRATVKDADTLFPTIDFALAIIETLDALKKTNKHVFKKSYLGESGELNQSTESKESDESDESDESEKESKSESKNENEENEENKDEENFDVSSVIKLSELTFEKVFASLDYGEIRDGLNSSNSQAAIAALHFVTITLPESKKELIISCGHFAQFLDSITISLLAHNEEQILASLTCLQKLVSCDPKMTTQFLNLDFNDTIISLLKSDVNSYIFAIFSFFEELLDNKDAPLRSINNFFMSMMDSGLFEVLNLLVNGKKKKVSKRAREIRTKIDDAANQHD</sequence>
<feature type="compositionally biased region" description="Basic and acidic residues" evidence="1">
    <location>
        <begin position="351"/>
        <end position="361"/>
    </location>
</feature>
<dbReference type="SUPFAM" id="SSF48371">
    <property type="entry name" value="ARM repeat"/>
    <property type="match status" value="1"/>
</dbReference>
<organism evidence="2 3">
    <name type="scientific">Tritrichomonas musculus</name>
    <dbReference type="NCBI Taxonomy" id="1915356"/>
    <lineage>
        <taxon>Eukaryota</taxon>
        <taxon>Metamonada</taxon>
        <taxon>Parabasalia</taxon>
        <taxon>Tritrichomonadida</taxon>
        <taxon>Tritrichomonadidae</taxon>
        <taxon>Tritrichomonas</taxon>
    </lineage>
</organism>
<dbReference type="InterPro" id="IPR011989">
    <property type="entry name" value="ARM-like"/>
</dbReference>
<feature type="compositionally biased region" description="Acidic residues" evidence="1">
    <location>
        <begin position="339"/>
        <end position="350"/>
    </location>
</feature>
<evidence type="ECO:0000313" key="3">
    <source>
        <dbReference type="Proteomes" id="UP001470230"/>
    </source>
</evidence>
<name>A0ABR2K9M1_9EUKA</name>
<comment type="caution">
    <text evidence="2">The sequence shown here is derived from an EMBL/GenBank/DDBJ whole genome shotgun (WGS) entry which is preliminary data.</text>
</comment>
<feature type="region of interest" description="Disordered" evidence="1">
    <location>
        <begin position="330"/>
        <end position="372"/>
    </location>
</feature>
<dbReference type="InterPro" id="IPR016024">
    <property type="entry name" value="ARM-type_fold"/>
</dbReference>
<dbReference type="Proteomes" id="UP001470230">
    <property type="component" value="Unassembled WGS sequence"/>
</dbReference>
<protein>
    <submittedName>
        <fullName evidence="2">Uncharacterized protein</fullName>
    </submittedName>
</protein>
<proteinExistence type="predicted"/>
<dbReference type="EMBL" id="JAPFFF010000006">
    <property type="protein sequence ID" value="KAK8887827.1"/>
    <property type="molecule type" value="Genomic_DNA"/>
</dbReference>
<keyword evidence="3" id="KW-1185">Reference proteome</keyword>
<dbReference type="Gene3D" id="1.25.10.10">
    <property type="entry name" value="Leucine-rich Repeat Variant"/>
    <property type="match status" value="1"/>
</dbReference>
<feature type="compositionally biased region" description="Acidic residues" evidence="1">
    <location>
        <begin position="362"/>
        <end position="372"/>
    </location>
</feature>
<evidence type="ECO:0000256" key="1">
    <source>
        <dbReference type="SAM" id="MobiDB-lite"/>
    </source>
</evidence>
<evidence type="ECO:0000313" key="2">
    <source>
        <dbReference type="EMBL" id="KAK8887827.1"/>
    </source>
</evidence>
<reference evidence="2 3" key="1">
    <citation type="submission" date="2024-04" db="EMBL/GenBank/DDBJ databases">
        <title>Tritrichomonas musculus Genome.</title>
        <authorList>
            <person name="Alves-Ferreira E."/>
            <person name="Grigg M."/>
            <person name="Lorenzi H."/>
            <person name="Galac M."/>
        </authorList>
    </citation>
    <scope>NUCLEOTIDE SEQUENCE [LARGE SCALE GENOMIC DNA]</scope>
    <source>
        <strain evidence="2 3">EAF2021</strain>
    </source>
</reference>